<dbReference type="GO" id="GO:0012505">
    <property type="term" value="C:endomembrane system"/>
    <property type="evidence" value="ECO:0007669"/>
    <property type="project" value="UniProtKB-ARBA"/>
</dbReference>
<evidence type="ECO:0000256" key="3">
    <source>
        <dbReference type="ARBA" id="ARBA00022692"/>
    </source>
</evidence>
<feature type="transmembrane region" description="Helical" evidence="9">
    <location>
        <begin position="415"/>
        <end position="432"/>
    </location>
</feature>
<dbReference type="InterPro" id="IPR011691">
    <property type="entry name" value="Vesicle_transpt_SFT2"/>
</dbReference>
<proteinExistence type="inferred from homology"/>
<dbReference type="Pfam" id="PF04178">
    <property type="entry name" value="Got1"/>
    <property type="match status" value="1"/>
</dbReference>
<keyword evidence="4 9" id="KW-0653">Protein transport</keyword>
<comment type="catalytic activity">
    <reaction evidence="8">
        <text>[protein]-peptidylproline (omega=180) = [protein]-peptidylproline (omega=0)</text>
        <dbReference type="Rhea" id="RHEA:16237"/>
        <dbReference type="Rhea" id="RHEA-COMP:10747"/>
        <dbReference type="Rhea" id="RHEA-COMP:10748"/>
        <dbReference type="ChEBI" id="CHEBI:83833"/>
        <dbReference type="ChEBI" id="CHEBI:83834"/>
        <dbReference type="EC" id="5.2.1.8"/>
    </reaction>
</comment>
<dbReference type="SUPFAM" id="SSF54534">
    <property type="entry name" value="FKBP-like"/>
    <property type="match status" value="1"/>
</dbReference>
<evidence type="ECO:0000259" key="10">
    <source>
        <dbReference type="PROSITE" id="PS50059"/>
    </source>
</evidence>
<keyword evidence="2 9" id="KW-0813">Transport</keyword>
<keyword evidence="6 9" id="KW-0472">Membrane</keyword>
<evidence type="ECO:0000256" key="9">
    <source>
        <dbReference type="RuleBase" id="RU363111"/>
    </source>
</evidence>
<sequence>MPIDFKCKFSSLEIKRLSRRMVLKFCGFNTLLVSINPVLAAAMPEMKEPEVIRTLKLTSGVRFQEIIEGEGSEAQEGDTVEVNYVCRRSNGYFVHSTVDQFSGESSPVILPLDENQHHLLHVNKLLWPKLSFQTISFCPRQIIKGLKEVLIGMKVGGKRRALIPPSVGYVNENLKPVPDEFPTCIPFGDGYGNGFWFQFGPRRSLFSHANEPLIFEVQLLKSWFSSGGEDQQQEKPSSSLLADWNSYAATSDANESTNGLRSFGSFDLEAAVRSANDTVSGTLNVDSSENICSFFHLNNFGDVWDKGLSRMQCRMDNMFAIALAGVSKGVRDIPGNFQSATSNIPSGKALMYFGLFLATGVFFVFIAFTLFLPVIVLVPQKFAICFTLGCGFIIGSFFALKGPKNQLAHMSSKERLPFTLGFIGSMAGTLYVSMVWHSYVLSVLFSVMQVLALVYYAISYFPGGSAGLKFLSSSLASSTMRLFGS</sequence>
<organism evidence="11 12">
    <name type="scientific">Salix dunnii</name>
    <dbReference type="NCBI Taxonomy" id="1413687"/>
    <lineage>
        <taxon>Eukaryota</taxon>
        <taxon>Viridiplantae</taxon>
        <taxon>Streptophyta</taxon>
        <taxon>Embryophyta</taxon>
        <taxon>Tracheophyta</taxon>
        <taxon>Spermatophyta</taxon>
        <taxon>Magnoliopsida</taxon>
        <taxon>eudicotyledons</taxon>
        <taxon>Gunneridae</taxon>
        <taxon>Pentapetalae</taxon>
        <taxon>rosids</taxon>
        <taxon>fabids</taxon>
        <taxon>Malpighiales</taxon>
        <taxon>Salicaceae</taxon>
        <taxon>Saliceae</taxon>
        <taxon>Salix</taxon>
    </lineage>
</organism>
<keyword evidence="8" id="KW-0697">Rotamase</keyword>
<dbReference type="PROSITE" id="PS50059">
    <property type="entry name" value="FKBP_PPIASE"/>
    <property type="match status" value="1"/>
</dbReference>
<dbReference type="OrthoDB" id="1902587at2759"/>
<dbReference type="AlphaFoldDB" id="A0A835JHC3"/>
<evidence type="ECO:0000313" key="12">
    <source>
        <dbReference type="Proteomes" id="UP000657918"/>
    </source>
</evidence>
<evidence type="ECO:0000256" key="5">
    <source>
        <dbReference type="ARBA" id="ARBA00022989"/>
    </source>
</evidence>
<comment type="subcellular location">
    <subcellularLocation>
        <location evidence="1 9">Membrane</location>
        <topology evidence="1 9">Multi-pass membrane protein</topology>
    </subcellularLocation>
</comment>
<dbReference type="InterPro" id="IPR046357">
    <property type="entry name" value="PPIase_dom_sf"/>
</dbReference>
<feature type="transmembrane region" description="Helical" evidence="9">
    <location>
        <begin position="439"/>
        <end position="458"/>
    </location>
</feature>
<dbReference type="InterPro" id="IPR001179">
    <property type="entry name" value="PPIase_FKBP_dom"/>
</dbReference>
<dbReference type="GO" id="GO:0015031">
    <property type="term" value="P:protein transport"/>
    <property type="evidence" value="ECO:0007669"/>
    <property type="project" value="UniProtKB-KW"/>
</dbReference>
<dbReference type="GO" id="GO:0003755">
    <property type="term" value="F:peptidyl-prolyl cis-trans isomerase activity"/>
    <property type="evidence" value="ECO:0007669"/>
    <property type="project" value="UniProtKB-KW"/>
</dbReference>
<evidence type="ECO:0000256" key="1">
    <source>
        <dbReference type="ARBA" id="ARBA00004141"/>
    </source>
</evidence>
<dbReference type="Proteomes" id="UP000657918">
    <property type="component" value="Chromosome 16"/>
</dbReference>
<evidence type="ECO:0000256" key="2">
    <source>
        <dbReference type="ARBA" id="ARBA00022448"/>
    </source>
</evidence>
<evidence type="ECO:0000256" key="4">
    <source>
        <dbReference type="ARBA" id="ARBA00022927"/>
    </source>
</evidence>
<comment type="similarity">
    <text evidence="7 9">Belongs to the SFT2 family.</text>
</comment>
<dbReference type="PANTHER" id="PTHR23137">
    <property type="entry name" value="VESICLE TRANSPORT PROTEIN-RELATED"/>
    <property type="match status" value="1"/>
</dbReference>
<dbReference type="EMBL" id="JADGMS010000016">
    <property type="protein sequence ID" value="KAF9667180.1"/>
    <property type="molecule type" value="Genomic_DNA"/>
</dbReference>
<evidence type="ECO:0000256" key="8">
    <source>
        <dbReference type="PROSITE-ProRule" id="PRU00277"/>
    </source>
</evidence>
<comment type="function">
    <text evidence="9">May be involved in fusion of retrograde transport vesicles derived from an endocytic compartment with the Golgi complex.</text>
</comment>
<reference evidence="11 12" key="1">
    <citation type="submission" date="2020-10" db="EMBL/GenBank/DDBJ databases">
        <title>Plant Genome Project.</title>
        <authorList>
            <person name="Zhang R.-G."/>
        </authorList>
    </citation>
    <scope>NUCLEOTIDE SEQUENCE [LARGE SCALE GENOMIC DNA]</scope>
    <source>
        <strain evidence="11">FAFU-HL-1</strain>
        <tissue evidence="11">Leaf</tissue>
    </source>
</reference>
<dbReference type="GO" id="GO:0016192">
    <property type="term" value="P:vesicle-mediated transport"/>
    <property type="evidence" value="ECO:0007669"/>
    <property type="project" value="InterPro"/>
</dbReference>
<keyword evidence="5 9" id="KW-1133">Transmembrane helix</keyword>
<evidence type="ECO:0000256" key="6">
    <source>
        <dbReference type="ARBA" id="ARBA00023136"/>
    </source>
</evidence>
<feature type="transmembrane region" description="Helical" evidence="9">
    <location>
        <begin position="349"/>
        <end position="375"/>
    </location>
</feature>
<dbReference type="GO" id="GO:0005737">
    <property type="term" value="C:cytoplasm"/>
    <property type="evidence" value="ECO:0007669"/>
    <property type="project" value="UniProtKB-ARBA"/>
</dbReference>
<keyword evidence="3 9" id="KW-0812">Transmembrane</keyword>
<gene>
    <name evidence="11" type="ORF">SADUNF_Sadunf16G0306200</name>
</gene>
<feature type="transmembrane region" description="Helical" evidence="9">
    <location>
        <begin position="382"/>
        <end position="400"/>
    </location>
</feature>
<keyword evidence="12" id="KW-1185">Reference proteome</keyword>
<dbReference type="PANTHER" id="PTHR23137:SF36">
    <property type="entry name" value="VESICLE TRANSPORT PROTEIN SFT2C"/>
    <property type="match status" value="1"/>
</dbReference>
<feature type="domain" description="PPIase FKBP-type" evidence="10">
    <location>
        <begin position="77"/>
        <end position="223"/>
    </location>
</feature>
<comment type="caution">
    <text evidence="11">The sequence shown here is derived from an EMBL/GenBank/DDBJ whole genome shotgun (WGS) entry which is preliminary data.</text>
</comment>
<dbReference type="Pfam" id="PF00254">
    <property type="entry name" value="FKBP_C"/>
    <property type="match status" value="1"/>
</dbReference>
<evidence type="ECO:0000256" key="7">
    <source>
        <dbReference type="ARBA" id="ARBA00025800"/>
    </source>
</evidence>
<dbReference type="Gene3D" id="3.10.50.40">
    <property type="match status" value="1"/>
</dbReference>
<accession>A0A835JHC3</accession>
<dbReference type="InterPro" id="IPR007305">
    <property type="entry name" value="Vesicle_transpt_Got1/SFT2"/>
</dbReference>
<keyword evidence="8" id="KW-0413">Isomerase</keyword>
<dbReference type="GO" id="GO:0016020">
    <property type="term" value="C:membrane"/>
    <property type="evidence" value="ECO:0007669"/>
    <property type="project" value="UniProtKB-SubCell"/>
</dbReference>
<name>A0A835JHC3_9ROSI</name>
<protein>
    <recommendedName>
        <fullName evidence="9">Vesicle transport protein</fullName>
    </recommendedName>
</protein>
<evidence type="ECO:0000313" key="11">
    <source>
        <dbReference type="EMBL" id="KAF9667180.1"/>
    </source>
</evidence>